<evidence type="ECO:0000256" key="4">
    <source>
        <dbReference type="ARBA" id="ARBA00008061"/>
    </source>
</evidence>
<evidence type="ECO:0000256" key="1">
    <source>
        <dbReference type="ARBA" id="ARBA00000548"/>
    </source>
</evidence>
<dbReference type="PRINTS" id="PR00110">
    <property type="entry name" value="ALPHAAMYLASE"/>
</dbReference>
<evidence type="ECO:0000256" key="6">
    <source>
        <dbReference type="ARBA" id="ARBA00022723"/>
    </source>
</evidence>
<sequence length="388" mass="43560">MAALGQNGNGTAGSDFESGTRWFPAVPYTDKDFNKPCSVNASSEVRIIRDCYLNGLTDLNQTSYNVQNRTVAFLNSLIDHGVAGFRIAAATYMWPNDLQAIQRQVKDLPEGGRPFFYFEVNDTDNETVTTQEYTSLGYVTEFRYCTDIKQGIESFERLGKTTNYVRNITDPDHAFVYVDDHNSQRNHGSGGTVLTFENQINYKLAVAFTLANDYGFPRVMSSYYFGDNNDLGPPHYANFTTKGVPFKADESCGFDWVCEHRWKSIANMVAFRNTVVGTNKENNFHTSDQVAFSRGHKGFFAMAKNGTMNATLQTGLPAGHYRDLINGRVVTVDDNGMAQIVIDNPEEPVLAISVGKCVIMWRHITFIKNPICHCLFRTMLHLALDISR</sequence>
<dbReference type="GO" id="GO:0005975">
    <property type="term" value="P:carbohydrate metabolic process"/>
    <property type="evidence" value="ECO:0007669"/>
    <property type="project" value="InterPro"/>
</dbReference>
<dbReference type="InterPro" id="IPR006048">
    <property type="entry name" value="A-amylase/branching_C"/>
</dbReference>
<dbReference type="PANTHER" id="PTHR43447">
    <property type="entry name" value="ALPHA-AMYLASE"/>
    <property type="match status" value="1"/>
</dbReference>
<dbReference type="EC" id="3.2.1.1" evidence="5"/>
<organism evidence="15 16">
    <name type="scientific">Dreissena polymorpha</name>
    <name type="common">Zebra mussel</name>
    <name type="synonym">Mytilus polymorpha</name>
    <dbReference type="NCBI Taxonomy" id="45954"/>
    <lineage>
        <taxon>Eukaryota</taxon>
        <taxon>Metazoa</taxon>
        <taxon>Spiralia</taxon>
        <taxon>Lophotrochozoa</taxon>
        <taxon>Mollusca</taxon>
        <taxon>Bivalvia</taxon>
        <taxon>Autobranchia</taxon>
        <taxon>Heteroconchia</taxon>
        <taxon>Euheterodonta</taxon>
        <taxon>Imparidentia</taxon>
        <taxon>Neoheterodontei</taxon>
        <taxon>Myida</taxon>
        <taxon>Dreissenoidea</taxon>
        <taxon>Dreissenidae</taxon>
        <taxon>Dreissena</taxon>
    </lineage>
</organism>
<dbReference type="AlphaFoldDB" id="A0A9D4R5C7"/>
<gene>
    <name evidence="15" type="ORF">DPMN_096350</name>
</gene>
<evidence type="ECO:0000256" key="3">
    <source>
        <dbReference type="ARBA" id="ARBA00001923"/>
    </source>
</evidence>
<evidence type="ECO:0000313" key="16">
    <source>
        <dbReference type="Proteomes" id="UP000828390"/>
    </source>
</evidence>
<comment type="similarity">
    <text evidence="4 12">Belongs to the glycosyl hydrolase 13 family.</text>
</comment>
<evidence type="ECO:0000259" key="13">
    <source>
        <dbReference type="SMART" id="SM00632"/>
    </source>
</evidence>
<protein>
    <recommendedName>
        <fullName evidence="5">alpha-amylase</fullName>
        <ecNumber evidence="5">3.2.1.1</ecNumber>
    </recommendedName>
</protein>
<keyword evidence="10" id="KW-0119">Carbohydrate metabolism</keyword>
<keyword evidence="11" id="KW-0326">Glycosidase</keyword>
<dbReference type="InterPro" id="IPR013780">
    <property type="entry name" value="Glyco_hydro_b"/>
</dbReference>
<dbReference type="Pfam" id="PF02806">
    <property type="entry name" value="Alpha-amylase_C"/>
    <property type="match status" value="1"/>
</dbReference>
<keyword evidence="8" id="KW-0106">Calcium</keyword>
<dbReference type="InterPro" id="IPR006047">
    <property type="entry name" value="GH13_cat_dom"/>
</dbReference>
<dbReference type="InterPro" id="IPR017853">
    <property type="entry name" value="GH"/>
</dbReference>
<dbReference type="Gene3D" id="2.60.40.1180">
    <property type="entry name" value="Golgi alpha-mannosidase II"/>
    <property type="match status" value="1"/>
</dbReference>
<accession>A0A9D4R5C7</accession>
<proteinExistence type="inferred from homology"/>
<dbReference type="SUPFAM" id="SSF51445">
    <property type="entry name" value="(Trans)glycosidases"/>
    <property type="match status" value="1"/>
</dbReference>
<comment type="cofactor">
    <cofactor evidence="2">
        <name>Ca(2+)</name>
        <dbReference type="ChEBI" id="CHEBI:29108"/>
    </cofactor>
</comment>
<evidence type="ECO:0000256" key="11">
    <source>
        <dbReference type="ARBA" id="ARBA00023295"/>
    </source>
</evidence>
<evidence type="ECO:0000256" key="8">
    <source>
        <dbReference type="ARBA" id="ARBA00022837"/>
    </source>
</evidence>
<evidence type="ECO:0000256" key="12">
    <source>
        <dbReference type="RuleBase" id="RU003615"/>
    </source>
</evidence>
<evidence type="ECO:0000259" key="14">
    <source>
        <dbReference type="SMART" id="SM00642"/>
    </source>
</evidence>
<dbReference type="SMART" id="SM00642">
    <property type="entry name" value="Aamy"/>
    <property type="match status" value="1"/>
</dbReference>
<evidence type="ECO:0000256" key="7">
    <source>
        <dbReference type="ARBA" id="ARBA00022801"/>
    </source>
</evidence>
<keyword evidence="16" id="KW-1185">Reference proteome</keyword>
<evidence type="ECO:0000256" key="5">
    <source>
        <dbReference type="ARBA" id="ARBA00012595"/>
    </source>
</evidence>
<feature type="domain" description="Glycosyl hydrolase family 13 catalytic" evidence="14">
    <location>
        <begin position="6"/>
        <end position="272"/>
    </location>
</feature>
<evidence type="ECO:0000313" key="15">
    <source>
        <dbReference type="EMBL" id="KAH3853815.1"/>
    </source>
</evidence>
<dbReference type="InterPro" id="IPR031319">
    <property type="entry name" value="A-amylase_C"/>
</dbReference>
<dbReference type="Proteomes" id="UP000828390">
    <property type="component" value="Unassembled WGS sequence"/>
</dbReference>
<dbReference type="EMBL" id="JAIWYP010000003">
    <property type="protein sequence ID" value="KAH3853815.1"/>
    <property type="molecule type" value="Genomic_DNA"/>
</dbReference>
<reference evidence="15" key="1">
    <citation type="journal article" date="2019" name="bioRxiv">
        <title>The Genome of the Zebra Mussel, Dreissena polymorpha: A Resource for Invasive Species Research.</title>
        <authorList>
            <person name="McCartney M.A."/>
            <person name="Auch B."/>
            <person name="Kono T."/>
            <person name="Mallez S."/>
            <person name="Zhang Y."/>
            <person name="Obille A."/>
            <person name="Becker A."/>
            <person name="Abrahante J.E."/>
            <person name="Garbe J."/>
            <person name="Badalamenti J.P."/>
            <person name="Herman A."/>
            <person name="Mangelson H."/>
            <person name="Liachko I."/>
            <person name="Sullivan S."/>
            <person name="Sone E.D."/>
            <person name="Koren S."/>
            <person name="Silverstein K.A.T."/>
            <person name="Beckman K.B."/>
            <person name="Gohl D.M."/>
        </authorList>
    </citation>
    <scope>NUCLEOTIDE SEQUENCE</scope>
    <source>
        <strain evidence="15">Duluth1</strain>
        <tissue evidence="15">Whole animal</tissue>
    </source>
</reference>
<evidence type="ECO:0000256" key="2">
    <source>
        <dbReference type="ARBA" id="ARBA00001913"/>
    </source>
</evidence>
<evidence type="ECO:0000256" key="10">
    <source>
        <dbReference type="ARBA" id="ARBA00023277"/>
    </source>
</evidence>
<dbReference type="GO" id="GO:0004556">
    <property type="term" value="F:alpha-amylase activity"/>
    <property type="evidence" value="ECO:0007669"/>
    <property type="project" value="UniProtKB-EC"/>
</dbReference>
<comment type="caution">
    <text evidence="15">The sequence shown here is derived from an EMBL/GenBank/DDBJ whole genome shotgun (WGS) entry which is preliminary data.</text>
</comment>
<dbReference type="Gene3D" id="3.20.20.80">
    <property type="entry name" value="Glycosidases"/>
    <property type="match status" value="1"/>
</dbReference>
<comment type="catalytic activity">
    <reaction evidence="1">
        <text>Endohydrolysis of (1-&gt;4)-alpha-D-glucosidic linkages in polysaccharides containing three or more (1-&gt;4)-alpha-linked D-glucose units.</text>
        <dbReference type="EC" id="3.2.1.1"/>
    </reaction>
</comment>
<dbReference type="InterPro" id="IPR006046">
    <property type="entry name" value="Alpha_amylase"/>
</dbReference>
<dbReference type="GO" id="GO:0046872">
    <property type="term" value="F:metal ion binding"/>
    <property type="evidence" value="ECO:0007669"/>
    <property type="project" value="UniProtKB-KW"/>
</dbReference>
<evidence type="ECO:0000256" key="9">
    <source>
        <dbReference type="ARBA" id="ARBA00023214"/>
    </source>
</evidence>
<reference evidence="15" key="2">
    <citation type="submission" date="2020-11" db="EMBL/GenBank/DDBJ databases">
        <authorList>
            <person name="McCartney M.A."/>
            <person name="Auch B."/>
            <person name="Kono T."/>
            <person name="Mallez S."/>
            <person name="Becker A."/>
            <person name="Gohl D.M."/>
            <person name="Silverstein K.A.T."/>
            <person name="Koren S."/>
            <person name="Bechman K.B."/>
            <person name="Herman A."/>
            <person name="Abrahante J.E."/>
            <person name="Garbe J."/>
        </authorList>
    </citation>
    <scope>NUCLEOTIDE SEQUENCE</scope>
    <source>
        <strain evidence="15">Duluth1</strain>
        <tissue evidence="15">Whole animal</tissue>
    </source>
</reference>
<dbReference type="SMART" id="SM00632">
    <property type="entry name" value="Aamy_C"/>
    <property type="match status" value="1"/>
</dbReference>
<keyword evidence="9" id="KW-0868">Chloride</keyword>
<keyword evidence="7" id="KW-0378">Hydrolase</keyword>
<name>A0A9D4R5C7_DREPO</name>
<feature type="domain" description="Alpha-amylase C-terminal" evidence="13">
    <location>
        <begin position="281"/>
        <end position="357"/>
    </location>
</feature>
<dbReference type="SUPFAM" id="SSF51011">
    <property type="entry name" value="Glycosyl hydrolase domain"/>
    <property type="match status" value="1"/>
</dbReference>
<comment type="cofactor">
    <cofactor evidence="3">
        <name>chloride</name>
        <dbReference type="ChEBI" id="CHEBI:17996"/>
    </cofactor>
</comment>
<keyword evidence="6" id="KW-0479">Metal-binding</keyword>